<dbReference type="PANTHER" id="PTHR37817">
    <property type="entry name" value="N-ACETYLTRANSFERASE EIS"/>
    <property type="match status" value="1"/>
</dbReference>
<dbReference type="PROSITE" id="PS51186">
    <property type="entry name" value="GNAT"/>
    <property type="match status" value="1"/>
</dbReference>
<dbReference type="RefSeq" id="WP_053604623.1">
    <property type="nucleotide sequence ID" value="NZ_CP012600.1"/>
</dbReference>
<evidence type="ECO:0000259" key="1">
    <source>
        <dbReference type="PROSITE" id="PS51186"/>
    </source>
</evidence>
<evidence type="ECO:0000313" key="2">
    <source>
        <dbReference type="EMBL" id="ALC82811.1"/>
    </source>
</evidence>
<dbReference type="STRING" id="1441095.AM592_15370"/>
<dbReference type="Proteomes" id="UP000067625">
    <property type="component" value="Chromosome"/>
</dbReference>
<dbReference type="GO" id="GO:0030649">
    <property type="term" value="P:aminoglycoside antibiotic catabolic process"/>
    <property type="evidence" value="ECO:0007669"/>
    <property type="project" value="TreeGrafter"/>
</dbReference>
<dbReference type="Pfam" id="PF13527">
    <property type="entry name" value="Acetyltransf_9"/>
    <property type="match status" value="1"/>
</dbReference>
<dbReference type="Gene3D" id="3.40.630.30">
    <property type="match status" value="2"/>
</dbReference>
<dbReference type="Pfam" id="PF17668">
    <property type="entry name" value="Acetyltransf_17"/>
    <property type="match status" value="1"/>
</dbReference>
<organism evidence="2 3">
    <name type="scientific">Bacillus gobiensis</name>
    <dbReference type="NCBI Taxonomy" id="1441095"/>
    <lineage>
        <taxon>Bacteria</taxon>
        <taxon>Bacillati</taxon>
        <taxon>Bacillota</taxon>
        <taxon>Bacilli</taxon>
        <taxon>Bacillales</taxon>
        <taxon>Bacillaceae</taxon>
        <taxon>Bacillus</taxon>
    </lineage>
</organism>
<sequence length="385" mass="44843">MQIVRLTEEKDILEAIKLSSYAFQNKVSEDRLEQVKRKYAGHDVFGSFENGKLLSKLHLISHESMIEETVMKMGGIAGVATWPEERRKGTVKKLLLHSLKTMRENQQAISFLHPFKISFYRKYGWEVAFYNKSYHLQSEHLKAIKPAGGYVNRLDETQATKVCGTIYDTYKKSANGLISRSSDYWKETVLKGYFNAVYYSEENEPLGYLIYDVEKKKMTVTEYVYLNREAQAGLWNFICQHDSMLDEVSMTVSETEDLDYRLDNPRIKQELHPYFMARIVDVKLFLELYPLRNNIDQSFLIRVHDEWAEWNHAVCSFDKHGVKLVNDDADSRILTVDIGSLTAFLLGARSARFLYETGKISGDKHEMERLDQTIQPKKTELKDFF</sequence>
<name>A0A0M4FIP8_9BACI</name>
<dbReference type="SUPFAM" id="SSF55718">
    <property type="entry name" value="SCP-like"/>
    <property type="match status" value="1"/>
</dbReference>
<keyword evidence="3" id="KW-1185">Reference proteome</keyword>
<dbReference type="InterPro" id="IPR041380">
    <property type="entry name" value="Acetyltransf_17"/>
</dbReference>
<evidence type="ECO:0000313" key="3">
    <source>
        <dbReference type="Proteomes" id="UP000067625"/>
    </source>
</evidence>
<dbReference type="PANTHER" id="PTHR37817:SF1">
    <property type="entry name" value="N-ACETYLTRANSFERASE EIS"/>
    <property type="match status" value="1"/>
</dbReference>
<feature type="domain" description="N-acetyltransferase" evidence="1">
    <location>
        <begin position="1"/>
        <end position="148"/>
    </location>
</feature>
<dbReference type="InterPro" id="IPR000182">
    <property type="entry name" value="GNAT_dom"/>
</dbReference>
<dbReference type="InterPro" id="IPR016181">
    <property type="entry name" value="Acyl_CoA_acyltransferase"/>
</dbReference>
<gene>
    <name evidence="2" type="ORF">AM592_15370</name>
</gene>
<dbReference type="InterPro" id="IPR025559">
    <property type="entry name" value="Eis_dom"/>
</dbReference>
<dbReference type="InterPro" id="IPR051554">
    <property type="entry name" value="Acetyltransferase_Eis"/>
</dbReference>
<reference evidence="3" key="1">
    <citation type="submission" date="2015-08" db="EMBL/GenBank/DDBJ databases">
        <title>Genome sequencing project for genomic taxonomy and phylogenomics of Bacillus-like bacteria.</title>
        <authorList>
            <person name="Liu B."/>
            <person name="Wang J."/>
            <person name="Zhu Y."/>
            <person name="Liu G."/>
            <person name="Chen Q."/>
            <person name="Chen Z."/>
            <person name="Lan J."/>
            <person name="Che J."/>
            <person name="Ge C."/>
            <person name="Shi H."/>
            <person name="Pan Z."/>
            <person name="Liu X."/>
        </authorList>
    </citation>
    <scope>NUCLEOTIDE SEQUENCE [LARGE SCALE GENOMIC DNA]</scope>
    <source>
        <strain evidence="3">FJAT-4402</strain>
    </source>
</reference>
<protein>
    <recommendedName>
        <fullName evidence="1">N-acetyltransferase domain-containing protein</fullName>
    </recommendedName>
</protein>
<dbReference type="Pfam" id="PF13530">
    <property type="entry name" value="SCP2_2"/>
    <property type="match status" value="1"/>
</dbReference>
<dbReference type="InterPro" id="IPR036527">
    <property type="entry name" value="SCP2_sterol-bd_dom_sf"/>
</dbReference>
<accession>A0A0M4FIP8</accession>
<dbReference type="GO" id="GO:0034069">
    <property type="term" value="F:aminoglycoside N-acetyltransferase activity"/>
    <property type="evidence" value="ECO:0007669"/>
    <property type="project" value="TreeGrafter"/>
</dbReference>
<reference evidence="2 3" key="2">
    <citation type="journal article" date="2016" name="Int. J. Syst. Evol. Microbiol.">
        <title>Bacillus gobiensis sp. nov., isolated from a soil sample.</title>
        <authorList>
            <person name="Liu B."/>
            <person name="Liu G.H."/>
            <person name="Cetin S."/>
            <person name="Schumann P."/>
            <person name="Pan Z.Z."/>
            <person name="Chen Q.Q."/>
        </authorList>
    </citation>
    <scope>NUCLEOTIDE SEQUENCE [LARGE SCALE GENOMIC DNA]</scope>
    <source>
        <strain evidence="2 3">FJAT-4402</strain>
    </source>
</reference>
<proteinExistence type="predicted"/>
<dbReference type="EMBL" id="CP012600">
    <property type="protein sequence ID" value="ALC82811.1"/>
    <property type="molecule type" value="Genomic_DNA"/>
</dbReference>
<dbReference type="OrthoDB" id="9768284at2"/>
<dbReference type="PATRIC" id="fig|1441095.3.peg.3389"/>
<dbReference type="Gene3D" id="3.30.1050.10">
    <property type="entry name" value="SCP2 sterol-binding domain"/>
    <property type="match status" value="1"/>
</dbReference>
<dbReference type="AlphaFoldDB" id="A0A0M4FIP8"/>
<dbReference type="SUPFAM" id="SSF55729">
    <property type="entry name" value="Acyl-CoA N-acyltransferases (Nat)"/>
    <property type="match status" value="1"/>
</dbReference>